<dbReference type="SUPFAM" id="SSF55729">
    <property type="entry name" value="Acyl-CoA N-acyltransferases (Nat)"/>
    <property type="match status" value="1"/>
</dbReference>
<dbReference type="InterPro" id="IPR016181">
    <property type="entry name" value="Acyl_CoA_acyltransferase"/>
</dbReference>
<evidence type="ECO:0000313" key="3">
    <source>
        <dbReference type="Proteomes" id="UP000566819"/>
    </source>
</evidence>
<dbReference type="Pfam" id="PF00583">
    <property type="entry name" value="Acetyltransf_1"/>
    <property type="match status" value="1"/>
</dbReference>
<dbReference type="InterPro" id="IPR052523">
    <property type="entry name" value="Trichothecene_AcTrans"/>
</dbReference>
<feature type="domain" description="N-acetyltransferase" evidence="1">
    <location>
        <begin position="8"/>
        <end position="209"/>
    </location>
</feature>
<dbReference type="PANTHER" id="PTHR42791">
    <property type="entry name" value="GNAT FAMILY ACETYLTRANSFERASE"/>
    <property type="match status" value="1"/>
</dbReference>
<organism evidence="2 3">
    <name type="scientific">Cudoniella acicularis</name>
    <dbReference type="NCBI Taxonomy" id="354080"/>
    <lineage>
        <taxon>Eukaryota</taxon>
        <taxon>Fungi</taxon>
        <taxon>Dikarya</taxon>
        <taxon>Ascomycota</taxon>
        <taxon>Pezizomycotina</taxon>
        <taxon>Leotiomycetes</taxon>
        <taxon>Helotiales</taxon>
        <taxon>Tricladiaceae</taxon>
        <taxon>Cudoniella</taxon>
    </lineage>
</organism>
<name>A0A8H4RX32_9HELO</name>
<proteinExistence type="predicted"/>
<dbReference type="Gene3D" id="3.40.630.30">
    <property type="match status" value="1"/>
</dbReference>
<dbReference type="EMBL" id="JAAMPI010000060">
    <property type="protein sequence ID" value="KAF4636564.1"/>
    <property type="molecule type" value="Genomic_DNA"/>
</dbReference>
<comment type="caution">
    <text evidence="2">The sequence shown here is derived from an EMBL/GenBank/DDBJ whole genome shotgun (WGS) entry which is preliminary data.</text>
</comment>
<dbReference type="GO" id="GO:0016747">
    <property type="term" value="F:acyltransferase activity, transferring groups other than amino-acyl groups"/>
    <property type="evidence" value="ECO:0007669"/>
    <property type="project" value="InterPro"/>
</dbReference>
<dbReference type="CDD" id="cd04301">
    <property type="entry name" value="NAT_SF"/>
    <property type="match status" value="1"/>
</dbReference>
<dbReference type="InterPro" id="IPR000182">
    <property type="entry name" value="GNAT_dom"/>
</dbReference>
<evidence type="ECO:0000259" key="1">
    <source>
        <dbReference type="PROSITE" id="PS51186"/>
    </source>
</evidence>
<sequence length="232" mass="25447">MASNSPPFSIADATSADVPVLASIFQDAFSTDTHTQLKSIGKSPNYQADSMAGGLSFWLQQPAKCSLIKAVDDSTGEILGWTCWGRRGTDASTASKPASPEVEVPTDIEADSLKRLEILTNADMRRFMDKIMPPGTACMYIIASSVHPKHQGRGIGSALINYGTSEADSKGVFCWVHSSEAGRWAFGKAGFEEIERLEVDLGEYARQLPNALSKEREWGKYVFRYMVRQPKE</sequence>
<reference evidence="2 3" key="1">
    <citation type="submission" date="2020-03" db="EMBL/GenBank/DDBJ databases">
        <title>Draft Genome Sequence of Cudoniella acicularis.</title>
        <authorList>
            <person name="Buettner E."/>
            <person name="Kellner H."/>
        </authorList>
    </citation>
    <scope>NUCLEOTIDE SEQUENCE [LARGE SCALE GENOMIC DNA]</scope>
    <source>
        <strain evidence="2 3">DSM 108380</strain>
    </source>
</reference>
<protein>
    <recommendedName>
        <fullName evidence="1">N-acetyltransferase domain-containing protein</fullName>
    </recommendedName>
</protein>
<evidence type="ECO:0000313" key="2">
    <source>
        <dbReference type="EMBL" id="KAF4636564.1"/>
    </source>
</evidence>
<dbReference type="OrthoDB" id="410198at2759"/>
<dbReference type="PROSITE" id="PS51186">
    <property type="entry name" value="GNAT"/>
    <property type="match status" value="1"/>
</dbReference>
<dbReference type="PANTHER" id="PTHR42791:SF2">
    <property type="entry name" value="N-ACETYLTRANSFERASE DOMAIN-CONTAINING PROTEIN"/>
    <property type="match status" value="1"/>
</dbReference>
<dbReference type="AlphaFoldDB" id="A0A8H4RX32"/>
<dbReference type="Proteomes" id="UP000566819">
    <property type="component" value="Unassembled WGS sequence"/>
</dbReference>
<accession>A0A8H4RX32</accession>
<gene>
    <name evidence="2" type="ORF">G7Y89_g1521</name>
</gene>
<keyword evidence="3" id="KW-1185">Reference proteome</keyword>